<comment type="subunit">
    <text evidence="5">Forms a complex with TatA.</text>
</comment>
<proteinExistence type="inferred from homology"/>
<keyword evidence="3 5" id="KW-1133">Transmembrane helix</keyword>
<dbReference type="Proteomes" id="UP000243250">
    <property type="component" value="Unassembled WGS sequence"/>
</dbReference>
<dbReference type="EMBL" id="FOYS01000001">
    <property type="protein sequence ID" value="SFR33505.1"/>
    <property type="molecule type" value="Genomic_DNA"/>
</dbReference>
<evidence type="ECO:0000313" key="7">
    <source>
        <dbReference type="EMBL" id="SFR33505.1"/>
    </source>
</evidence>
<evidence type="ECO:0000256" key="5">
    <source>
        <dbReference type="HAMAP-Rule" id="MF_00902"/>
    </source>
</evidence>
<organism evidence="7 8">
    <name type="scientific">Halogeometricum limi</name>
    <dbReference type="NCBI Taxonomy" id="555875"/>
    <lineage>
        <taxon>Archaea</taxon>
        <taxon>Methanobacteriati</taxon>
        <taxon>Methanobacteriota</taxon>
        <taxon>Stenosarchaea group</taxon>
        <taxon>Halobacteria</taxon>
        <taxon>Halobacteriales</taxon>
        <taxon>Haloferacaceae</taxon>
        <taxon>Halogeometricum</taxon>
    </lineage>
</organism>
<dbReference type="PANTHER" id="PTHR30371">
    <property type="entry name" value="SEC-INDEPENDENT PROTEIN TRANSLOCASE PROTEIN TATC"/>
    <property type="match status" value="1"/>
</dbReference>
<dbReference type="Pfam" id="PF00902">
    <property type="entry name" value="TatC"/>
    <property type="match status" value="2"/>
</dbReference>
<evidence type="ECO:0000313" key="8">
    <source>
        <dbReference type="Proteomes" id="UP000243250"/>
    </source>
</evidence>
<dbReference type="STRING" id="555875.SAMN04488124_0313"/>
<dbReference type="RefSeq" id="WP_089876127.1">
    <property type="nucleotide sequence ID" value="NZ_FOYS01000001.1"/>
</dbReference>
<evidence type="ECO:0000256" key="2">
    <source>
        <dbReference type="ARBA" id="ARBA00022692"/>
    </source>
</evidence>
<feature type="compositionally biased region" description="Acidic residues" evidence="6">
    <location>
        <begin position="425"/>
        <end position="442"/>
    </location>
</feature>
<reference evidence="8" key="1">
    <citation type="submission" date="2016-10" db="EMBL/GenBank/DDBJ databases">
        <authorList>
            <person name="Varghese N."/>
            <person name="Submissions S."/>
        </authorList>
    </citation>
    <scope>NUCLEOTIDE SEQUENCE [LARGE SCALE GENOMIC DNA]</scope>
    <source>
        <strain evidence="8">CGMCC 1.8711</strain>
    </source>
</reference>
<name>A0A1I6FU78_9EURY</name>
<dbReference type="GO" id="GO:0009977">
    <property type="term" value="F:proton motive force dependent protein transmembrane transporter activity"/>
    <property type="evidence" value="ECO:0007669"/>
    <property type="project" value="TreeGrafter"/>
</dbReference>
<feature type="transmembrane region" description="Helical" evidence="5">
    <location>
        <begin position="331"/>
        <end position="352"/>
    </location>
</feature>
<keyword evidence="8" id="KW-1185">Reference proteome</keyword>
<dbReference type="GO" id="GO:0065002">
    <property type="term" value="P:intracellular protein transmembrane transport"/>
    <property type="evidence" value="ECO:0007669"/>
    <property type="project" value="TreeGrafter"/>
</dbReference>
<dbReference type="GO" id="GO:0043953">
    <property type="term" value="P:protein transport by the Tat complex"/>
    <property type="evidence" value="ECO:0007669"/>
    <property type="project" value="UniProtKB-UniRule"/>
</dbReference>
<feature type="transmembrane region" description="Helical" evidence="5">
    <location>
        <begin position="487"/>
        <end position="507"/>
    </location>
</feature>
<keyword evidence="4 5" id="KW-0472">Membrane</keyword>
<feature type="transmembrane region" description="Helical" evidence="5">
    <location>
        <begin position="629"/>
        <end position="652"/>
    </location>
</feature>
<accession>A0A1I6FU78</accession>
<protein>
    <recommendedName>
        <fullName evidence="5">Sec-independent protein translocase protein TatC</fullName>
    </recommendedName>
</protein>
<comment type="subcellular location">
    <subcellularLocation>
        <location evidence="5">Cell membrane</location>
        <topology evidence="5">Multi-pass membrane protein</topology>
    </subcellularLocation>
    <subcellularLocation>
        <location evidence="1">Membrane</location>
        <topology evidence="1">Multi-pass membrane protein</topology>
    </subcellularLocation>
</comment>
<dbReference type="HAMAP" id="MF_00902">
    <property type="entry name" value="TatC"/>
    <property type="match status" value="1"/>
</dbReference>
<keyword evidence="5" id="KW-0813">Transport</keyword>
<dbReference type="AlphaFoldDB" id="A0A1I6FU78"/>
<feature type="transmembrane region" description="Helical" evidence="5">
    <location>
        <begin position="580"/>
        <end position="603"/>
    </location>
</feature>
<feature type="transmembrane region" description="Helical" evidence="5">
    <location>
        <begin position="672"/>
        <end position="691"/>
    </location>
</feature>
<keyword evidence="5" id="KW-1003">Cell membrane</keyword>
<comment type="function">
    <text evidence="5">Part of the twin-arginine translocation (Tat) system that transports large folded proteins containing a characteristic twin-arginine motif in their signal peptide across membranes.</text>
</comment>
<feature type="transmembrane region" description="Helical" evidence="5">
    <location>
        <begin position="86"/>
        <end position="106"/>
    </location>
</feature>
<dbReference type="OrthoDB" id="15305at2157"/>
<comment type="similarity">
    <text evidence="5">Belongs to the TatC family.</text>
</comment>
<sequence>MSSALDEDTRRAIDGGRETAGAMLRAAQKDLQKVFIVFLVGFLGTFYALRLYVWGFLESVTRRNMNEALSGQVQIIAQTPFDVVLLQAKIGLVTGLILATPIFIYYSRDALRERGAWPETPVPRWKLALIAAGMVTLFTAGVAYGYFFFFPITFQFLAQATVNIGFEPTYSIVKWAQFMFLLTVSFGLASQLPLVMTLLSYAEIVPYETFRDKWRYAVVAVFAAGAMFTPPDPFTQILWAVPVLALYGFSLYLSKIVVTARRGSEQLDFRNAVTKRWNVVAGSAALGGAAVYLFYTYGGDDAVNRGLALVDSGYVVLPLGSTFGLPPRTELVVWSVLGGLVLFLFGLGYAVYKDIEESVGPLERGVGDPSKIAVEDLDVAGVRAAPPEVFADLSEDEAMGLAGDALDAGDNEKAQAILDRFDEAEETREADEAAGETEQSDGIEDRATRAGGTFLDELTDGESDEDDIGGYYKDITFILETITSKTFWLAVVFMGTMATTFTALYAGGLKIVYENFLSRLPDAVTPDEVLNVVALHPMEALVFEVKFSVLVAVIVTLPFVAFFAWPALRERNIVRRRRATVFIWVGSLTFGLLGGFVLGYFYVAPGVISWLVNDAVQANMLVSYRITDFFWLIFFTTGGIGILADIPILMLLLNGGGITYQTMRNRWREVTVGLLAFAAVFTPADIITMFIVTIPLMAAYGVGLGVLFVVTLGGRRNLAPARGTA</sequence>
<gene>
    <name evidence="5" type="primary">tatC</name>
    <name evidence="7" type="ORF">SAMN04488124_0313</name>
</gene>
<feature type="transmembrane region" description="Helical" evidence="5">
    <location>
        <begin position="34"/>
        <end position="57"/>
    </location>
</feature>
<dbReference type="GO" id="GO:0033281">
    <property type="term" value="C:TAT protein transport complex"/>
    <property type="evidence" value="ECO:0007669"/>
    <property type="project" value="UniProtKB-UniRule"/>
</dbReference>
<feature type="transmembrane region" description="Helical" evidence="5">
    <location>
        <begin position="697"/>
        <end position="714"/>
    </location>
</feature>
<evidence type="ECO:0000256" key="4">
    <source>
        <dbReference type="ARBA" id="ARBA00023136"/>
    </source>
</evidence>
<keyword evidence="5" id="KW-0653">Protein transport</keyword>
<feature type="transmembrane region" description="Helical" evidence="5">
    <location>
        <begin position="279"/>
        <end position="297"/>
    </location>
</feature>
<feature type="transmembrane region" description="Helical" evidence="5">
    <location>
        <begin position="547"/>
        <end position="568"/>
    </location>
</feature>
<feature type="transmembrane region" description="Helical" evidence="5">
    <location>
        <begin position="237"/>
        <end position="258"/>
    </location>
</feature>
<evidence type="ECO:0000256" key="6">
    <source>
        <dbReference type="SAM" id="MobiDB-lite"/>
    </source>
</evidence>
<comment type="caution">
    <text evidence="5">Lacks conserved residue(s) required for the propagation of feature annotation.</text>
</comment>
<evidence type="ECO:0000256" key="3">
    <source>
        <dbReference type="ARBA" id="ARBA00022989"/>
    </source>
</evidence>
<dbReference type="InterPro" id="IPR002033">
    <property type="entry name" value="TatC"/>
</dbReference>
<feature type="region of interest" description="Disordered" evidence="6">
    <location>
        <begin position="425"/>
        <end position="461"/>
    </location>
</feature>
<feature type="transmembrane region" description="Helical" evidence="5">
    <location>
        <begin position="127"/>
        <end position="158"/>
    </location>
</feature>
<dbReference type="PANTHER" id="PTHR30371:SF0">
    <property type="entry name" value="SEC-INDEPENDENT PROTEIN TRANSLOCASE PROTEIN TATC, CHLOROPLASTIC-RELATED"/>
    <property type="match status" value="1"/>
</dbReference>
<feature type="transmembrane region" description="Helical" evidence="5">
    <location>
        <begin position="178"/>
        <end position="202"/>
    </location>
</feature>
<feature type="transmembrane region" description="Helical" evidence="5">
    <location>
        <begin position="214"/>
        <end position="231"/>
    </location>
</feature>
<evidence type="ECO:0000256" key="1">
    <source>
        <dbReference type="ARBA" id="ARBA00004141"/>
    </source>
</evidence>
<keyword evidence="2 5" id="KW-0812">Transmembrane</keyword>
<keyword evidence="5" id="KW-0811">Translocation</keyword>
<dbReference type="PRINTS" id="PR01840">
    <property type="entry name" value="TATCFAMILY"/>
</dbReference>